<dbReference type="Proteomes" id="UP000662466">
    <property type="component" value="Unassembled WGS sequence"/>
</dbReference>
<accession>A0A8H6QKE8</accession>
<protein>
    <submittedName>
        <fullName evidence="3">Uncharacterized protein</fullName>
    </submittedName>
</protein>
<evidence type="ECO:0000313" key="3">
    <source>
        <dbReference type="EMBL" id="KAF7174429.1"/>
    </source>
</evidence>
<dbReference type="AlphaFoldDB" id="A0A8H6QKE8"/>
<evidence type="ECO:0000256" key="1">
    <source>
        <dbReference type="SAM" id="MobiDB-lite"/>
    </source>
</evidence>
<feature type="region of interest" description="Disordered" evidence="1">
    <location>
        <begin position="1"/>
        <end position="21"/>
    </location>
</feature>
<reference evidence="3" key="1">
    <citation type="submission" date="2020-06" db="EMBL/GenBank/DDBJ databases">
        <title>Draft genome sequences of strains closely related to Aspergillus parafelis and Aspergillus hiratsukae.</title>
        <authorList>
            <person name="Dos Santos R.A.C."/>
            <person name="Rivero-Menendez O."/>
            <person name="Steenwyk J.L."/>
            <person name="Mead M.E."/>
            <person name="Goldman G.H."/>
            <person name="Alastruey-Izquierdo A."/>
            <person name="Rokas A."/>
        </authorList>
    </citation>
    <scope>NUCLEOTIDE SEQUENCE</scope>
    <source>
        <strain evidence="2">CNM-CM5793</strain>
        <strain evidence="3">CNM-CM6106</strain>
    </source>
</reference>
<proteinExistence type="predicted"/>
<dbReference type="OrthoDB" id="4357394at2759"/>
<evidence type="ECO:0000313" key="4">
    <source>
        <dbReference type="Proteomes" id="UP000630445"/>
    </source>
</evidence>
<keyword evidence="4" id="KW-1185">Reference proteome</keyword>
<comment type="caution">
    <text evidence="3">The sequence shown here is derived from an EMBL/GenBank/DDBJ whole genome shotgun (WGS) entry which is preliminary data.</text>
</comment>
<evidence type="ECO:0000313" key="5">
    <source>
        <dbReference type="Proteomes" id="UP000662466"/>
    </source>
</evidence>
<organism evidence="3 5">
    <name type="scientific">Aspergillus hiratsukae</name>
    <dbReference type="NCBI Taxonomy" id="1194566"/>
    <lineage>
        <taxon>Eukaryota</taxon>
        <taxon>Fungi</taxon>
        <taxon>Dikarya</taxon>
        <taxon>Ascomycota</taxon>
        <taxon>Pezizomycotina</taxon>
        <taxon>Eurotiomycetes</taxon>
        <taxon>Eurotiomycetidae</taxon>
        <taxon>Eurotiales</taxon>
        <taxon>Aspergillaceae</taxon>
        <taxon>Aspergillus</taxon>
        <taxon>Aspergillus subgen. Fumigati</taxon>
    </lineage>
</organism>
<gene>
    <name evidence="2" type="ORF">CNMCM5793_007812</name>
    <name evidence="3" type="ORF">CNMCM6106_008737</name>
</gene>
<dbReference type="EMBL" id="JACBAD010001526">
    <property type="protein sequence ID" value="KAF7139742.1"/>
    <property type="molecule type" value="Genomic_DNA"/>
</dbReference>
<evidence type="ECO:0000313" key="2">
    <source>
        <dbReference type="EMBL" id="KAF7139742.1"/>
    </source>
</evidence>
<dbReference type="EMBL" id="JACBAF010001549">
    <property type="protein sequence ID" value="KAF7174429.1"/>
    <property type="molecule type" value="Genomic_DNA"/>
</dbReference>
<sequence>MCRNLTKNHLAGYAGSRPNMDPHYQPVSLQTWTQSAETRAYWVIQNSLAHSRPVSDTNRQRNLLPDGNLAFLQEVKARDAHYHTTQEREELLTSTGTTQYEGTRPWLERTGWITTYQGVPRAVLRRMVLPPSRGSVIHGLSLGSYQSQQLASPAGDEEHIAHLLSALDLVLDRCEETLQHTGIFWSGYRAITWHGHILARAAAGDTQHGLMYQGTWKGEVVHQYLQYHEQLLEYIAGILITTGGQMPRLKELLGIE</sequence>
<name>A0A8H6QKE8_9EURO</name>
<dbReference type="Proteomes" id="UP000630445">
    <property type="component" value="Unassembled WGS sequence"/>
</dbReference>